<dbReference type="PANTHER" id="PTHR43581">
    <property type="entry name" value="ATP/GTP PHOSPHATASE"/>
    <property type="match status" value="1"/>
</dbReference>
<organism evidence="3 4">
    <name type="scientific">Koribacter versatilis (strain Ellin345)</name>
    <dbReference type="NCBI Taxonomy" id="204669"/>
    <lineage>
        <taxon>Bacteria</taxon>
        <taxon>Pseudomonadati</taxon>
        <taxon>Acidobacteriota</taxon>
        <taxon>Terriglobia</taxon>
        <taxon>Terriglobales</taxon>
        <taxon>Candidatus Korobacteraceae</taxon>
        <taxon>Candidatus Korobacter</taxon>
    </lineage>
</organism>
<keyword evidence="3" id="KW-0540">Nuclease</keyword>
<feature type="region of interest" description="Disordered" evidence="1">
    <location>
        <begin position="542"/>
        <end position="566"/>
    </location>
</feature>
<dbReference type="CDD" id="cd01026">
    <property type="entry name" value="TOPRIM_OLD"/>
    <property type="match status" value="1"/>
</dbReference>
<name>Q1IJ67_KORVE</name>
<dbReference type="InterPro" id="IPR027417">
    <property type="entry name" value="P-loop_NTPase"/>
</dbReference>
<dbReference type="PANTHER" id="PTHR43581:SF2">
    <property type="entry name" value="EXCINUCLEASE ATPASE SUBUNIT"/>
    <property type="match status" value="1"/>
</dbReference>
<dbReference type="KEGG" id="aba:Acid345_4083"/>
<dbReference type="InterPro" id="IPR022602">
    <property type="entry name" value="DUF2813"/>
</dbReference>
<keyword evidence="3" id="KW-0378">Hydrolase</keyword>
<protein>
    <submittedName>
        <fullName evidence="3">ATP-dependent endonuclease of the OLD family</fullName>
    </submittedName>
</protein>
<dbReference type="GO" id="GO:0004519">
    <property type="term" value="F:endonuclease activity"/>
    <property type="evidence" value="ECO:0007669"/>
    <property type="project" value="UniProtKB-KW"/>
</dbReference>
<reference evidence="3 4" key="1">
    <citation type="journal article" date="2009" name="Appl. Environ. Microbiol.">
        <title>Three genomes from the phylum Acidobacteria provide insight into the lifestyles of these microorganisms in soils.</title>
        <authorList>
            <person name="Ward N.L."/>
            <person name="Challacombe J.F."/>
            <person name="Janssen P.H."/>
            <person name="Henrissat B."/>
            <person name="Coutinho P.M."/>
            <person name="Wu M."/>
            <person name="Xie G."/>
            <person name="Haft D.H."/>
            <person name="Sait M."/>
            <person name="Badger J."/>
            <person name="Barabote R.D."/>
            <person name="Bradley B."/>
            <person name="Brettin T.S."/>
            <person name="Brinkac L.M."/>
            <person name="Bruce D."/>
            <person name="Creasy T."/>
            <person name="Daugherty S.C."/>
            <person name="Davidsen T.M."/>
            <person name="DeBoy R.T."/>
            <person name="Detter J.C."/>
            <person name="Dodson R.J."/>
            <person name="Durkin A.S."/>
            <person name="Ganapathy A."/>
            <person name="Gwinn-Giglio M."/>
            <person name="Han C.S."/>
            <person name="Khouri H."/>
            <person name="Kiss H."/>
            <person name="Kothari S.P."/>
            <person name="Madupu R."/>
            <person name="Nelson K.E."/>
            <person name="Nelson W.C."/>
            <person name="Paulsen I."/>
            <person name="Penn K."/>
            <person name="Ren Q."/>
            <person name="Rosovitz M.J."/>
            <person name="Selengut J.D."/>
            <person name="Shrivastava S."/>
            <person name="Sullivan S.A."/>
            <person name="Tapia R."/>
            <person name="Thompson L.S."/>
            <person name="Watkins K.L."/>
            <person name="Yang Q."/>
            <person name="Yu C."/>
            <person name="Zafar N."/>
            <person name="Zhou L."/>
            <person name="Kuske C.R."/>
        </authorList>
    </citation>
    <scope>NUCLEOTIDE SEQUENCE [LARGE SCALE GENOMIC DNA]</scope>
    <source>
        <strain evidence="3 4">Ellin345</strain>
    </source>
</reference>
<dbReference type="eggNOG" id="COG1195">
    <property type="taxonomic scope" value="Bacteria"/>
</dbReference>
<feature type="domain" description="OLD protein-like TOPRIM" evidence="2">
    <location>
        <begin position="370"/>
        <end position="434"/>
    </location>
</feature>
<evidence type="ECO:0000313" key="4">
    <source>
        <dbReference type="Proteomes" id="UP000002432"/>
    </source>
</evidence>
<dbReference type="STRING" id="204669.Acid345_4083"/>
<evidence type="ECO:0000259" key="2">
    <source>
        <dbReference type="Pfam" id="PF20469"/>
    </source>
</evidence>
<sequence length="566" mass="62644">MQLHSVLVENFRGIRRAEVSFSRDTVLIGENDSGKSRVIEALCLVLNSSSGIIPFEPCHFCVPVEEANQFSVPIRITITFAERHKGEWSSATYQPIQSLLAPESSRQRELRLEVHAASADAKPRIRFFSSGGALAGSESPELLAWVRANNPIIRLEQGLLNQGGRNGPVRNKEIQSYSDLVDRHYAALVGGASTNATLDLEAGFKAAQTLVALSSQHLDANARRTNWLLEEIAGSTLKLSSRFANDSTSAPPSGNSYKIGLLLFVGALLRAHSQPFGPDAEPIVIFEDPEAHLHPLTLASVWSLIERMRWQTIVSTHSGVLLTEAPLHSIRRLIRVNDEIIVHRVRDRALTKTDMRKFRYHVRSRRGAAMFARCWLLVEGETEFWLLPELARLLGYNFDAEGISCVEFAQCGIPPLVKAARELGIEWHLLTDGDNSGAIYSATAGRFCGPNELPTRITRLREPDIEHCFWHSGYANAILKLAGRTSSSRPNPRWIIRAAIDKSSKPYLALQLLEAVASSGSAGVPPALKRVIESCVRMARRTNEQSAPDVTQPALKDNLLHMEARK</sequence>
<dbReference type="InterPro" id="IPR051396">
    <property type="entry name" value="Bact_Antivir_Def_Nuclease"/>
</dbReference>
<dbReference type="HOGENOM" id="CLU_034845_0_0_0"/>
<proteinExistence type="predicted"/>
<dbReference type="eggNOG" id="COG3593">
    <property type="taxonomic scope" value="Bacteria"/>
</dbReference>
<dbReference type="Pfam" id="PF20469">
    <property type="entry name" value="OLD-like_TOPRIM"/>
    <property type="match status" value="1"/>
</dbReference>
<dbReference type="AlphaFoldDB" id="Q1IJ67"/>
<dbReference type="InterPro" id="IPR034139">
    <property type="entry name" value="TOPRIM_OLD"/>
</dbReference>
<dbReference type="Proteomes" id="UP000002432">
    <property type="component" value="Chromosome"/>
</dbReference>
<keyword evidence="3" id="KW-0255">Endonuclease</keyword>
<dbReference type="Pfam" id="PF11398">
    <property type="entry name" value="DUF2813"/>
    <property type="match status" value="1"/>
</dbReference>
<evidence type="ECO:0000313" key="3">
    <source>
        <dbReference type="EMBL" id="ABF43083.1"/>
    </source>
</evidence>
<dbReference type="Gene3D" id="3.40.50.300">
    <property type="entry name" value="P-loop containing nucleotide triphosphate hydrolases"/>
    <property type="match status" value="1"/>
</dbReference>
<accession>Q1IJ67</accession>
<dbReference type="EnsemblBacteria" id="ABF43083">
    <property type="protein sequence ID" value="ABF43083"/>
    <property type="gene ID" value="Acid345_4083"/>
</dbReference>
<keyword evidence="4" id="KW-1185">Reference proteome</keyword>
<dbReference type="OrthoDB" id="101508at2"/>
<gene>
    <name evidence="3" type="ordered locus">Acid345_4083</name>
</gene>
<dbReference type="RefSeq" id="WP_011524882.1">
    <property type="nucleotide sequence ID" value="NC_008009.1"/>
</dbReference>
<dbReference type="EMBL" id="CP000360">
    <property type="protein sequence ID" value="ABF43083.1"/>
    <property type="molecule type" value="Genomic_DNA"/>
</dbReference>
<dbReference type="SUPFAM" id="SSF52540">
    <property type="entry name" value="P-loop containing nucleoside triphosphate hydrolases"/>
    <property type="match status" value="1"/>
</dbReference>
<evidence type="ECO:0000256" key="1">
    <source>
        <dbReference type="SAM" id="MobiDB-lite"/>
    </source>
</evidence>